<dbReference type="Pfam" id="PF13936">
    <property type="entry name" value="HTH_38"/>
    <property type="match status" value="1"/>
</dbReference>
<dbReference type="Proteomes" id="UP001165121">
    <property type="component" value="Unassembled WGS sequence"/>
</dbReference>
<dbReference type="OrthoDB" id="167139at2759"/>
<dbReference type="Gene3D" id="1.10.10.60">
    <property type="entry name" value="Homeodomain-like"/>
    <property type="match status" value="1"/>
</dbReference>
<sequence>MPPKPRVSDEERGRIQGLHEAGWSNRAIARRVGRSDQTVARIVAPKAPTGPKKLGPPPVMSDREVRLVVRKAATGDFSASQIKDLASSAASLRTVQSVLASVDWLQYAKMDNTL</sequence>
<reference evidence="2" key="1">
    <citation type="submission" date="2023-04" db="EMBL/GenBank/DDBJ databases">
        <title>Phytophthora fragariaefolia NBRC 109709.</title>
        <authorList>
            <person name="Ichikawa N."/>
            <person name="Sato H."/>
            <person name="Tonouchi N."/>
        </authorList>
    </citation>
    <scope>NUCLEOTIDE SEQUENCE</scope>
    <source>
        <strain evidence="2">NBRC 109709</strain>
    </source>
</reference>
<accession>A0A9W7CXV5</accession>
<gene>
    <name evidence="2" type="ORF">Pfra01_001769800</name>
</gene>
<dbReference type="AlphaFoldDB" id="A0A9W7CXV5"/>
<keyword evidence="3" id="KW-1185">Reference proteome</keyword>
<dbReference type="SUPFAM" id="SSF46689">
    <property type="entry name" value="Homeodomain-like"/>
    <property type="match status" value="1"/>
</dbReference>
<dbReference type="InterPro" id="IPR009057">
    <property type="entry name" value="Homeodomain-like_sf"/>
</dbReference>
<comment type="caution">
    <text evidence="2">The sequence shown here is derived from an EMBL/GenBank/DDBJ whole genome shotgun (WGS) entry which is preliminary data.</text>
</comment>
<feature type="domain" description="Transposase IS30-like HTH" evidence="1">
    <location>
        <begin position="6"/>
        <end position="42"/>
    </location>
</feature>
<evidence type="ECO:0000259" key="1">
    <source>
        <dbReference type="Pfam" id="PF13936"/>
    </source>
</evidence>
<dbReference type="EMBL" id="BSXT01002107">
    <property type="protein sequence ID" value="GMF47185.1"/>
    <property type="molecule type" value="Genomic_DNA"/>
</dbReference>
<evidence type="ECO:0000313" key="2">
    <source>
        <dbReference type="EMBL" id="GMF47185.1"/>
    </source>
</evidence>
<dbReference type="InterPro" id="IPR025246">
    <property type="entry name" value="IS30-like_HTH"/>
</dbReference>
<protein>
    <submittedName>
        <fullName evidence="2">Unnamed protein product</fullName>
    </submittedName>
</protein>
<name>A0A9W7CXV5_9STRA</name>
<proteinExistence type="predicted"/>
<organism evidence="2 3">
    <name type="scientific">Phytophthora fragariaefolia</name>
    <dbReference type="NCBI Taxonomy" id="1490495"/>
    <lineage>
        <taxon>Eukaryota</taxon>
        <taxon>Sar</taxon>
        <taxon>Stramenopiles</taxon>
        <taxon>Oomycota</taxon>
        <taxon>Peronosporomycetes</taxon>
        <taxon>Peronosporales</taxon>
        <taxon>Peronosporaceae</taxon>
        <taxon>Phytophthora</taxon>
    </lineage>
</organism>
<evidence type="ECO:0000313" key="3">
    <source>
        <dbReference type="Proteomes" id="UP001165121"/>
    </source>
</evidence>